<evidence type="ECO:0000313" key="1">
    <source>
        <dbReference type="EMBL" id="KAL1401348.1"/>
    </source>
</evidence>
<dbReference type="Proteomes" id="UP001562425">
    <property type="component" value="Unassembled WGS sequence"/>
</dbReference>
<organism evidence="1 2">
    <name type="scientific">Culex pipiens pipiens</name>
    <name type="common">Northern house mosquito</name>
    <dbReference type="NCBI Taxonomy" id="38569"/>
    <lineage>
        <taxon>Eukaryota</taxon>
        <taxon>Metazoa</taxon>
        <taxon>Ecdysozoa</taxon>
        <taxon>Arthropoda</taxon>
        <taxon>Hexapoda</taxon>
        <taxon>Insecta</taxon>
        <taxon>Pterygota</taxon>
        <taxon>Neoptera</taxon>
        <taxon>Endopterygota</taxon>
        <taxon>Diptera</taxon>
        <taxon>Nematocera</taxon>
        <taxon>Culicoidea</taxon>
        <taxon>Culicidae</taxon>
        <taxon>Culicinae</taxon>
        <taxon>Culicini</taxon>
        <taxon>Culex</taxon>
        <taxon>Culex</taxon>
    </lineage>
</organism>
<keyword evidence="2" id="KW-1185">Reference proteome</keyword>
<dbReference type="AlphaFoldDB" id="A0ABD1DP15"/>
<reference evidence="1 2" key="1">
    <citation type="submission" date="2024-05" db="EMBL/GenBank/DDBJ databases">
        <title>Culex pipiens pipiens assembly and annotation.</title>
        <authorList>
            <person name="Alout H."/>
            <person name="Durand T."/>
        </authorList>
    </citation>
    <scope>NUCLEOTIDE SEQUENCE [LARGE SCALE GENOMIC DNA]</scope>
    <source>
        <strain evidence="1">HA-2024</strain>
        <tissue evidence="1">Whole body</tissue>
    </source>
</reference>
<gene>
    <name evidence="1" type="ORF">pipiens_006676</name>
</gene>
<name>A0ABD1DP15_CULPP</name>
<accession>A0ABD1DP15</accession>
<evidence type="ECO:0000313" key="2">
    <source>
        <dbReference type="Proteomes" id="UP001562425"/>
    </source>
</evidence>
<comment type="caution">
    <text evidence="1">The sequence shown here is derived from an EMBL/GenBank/DDBJ whole genome shotgun (WGS) entry which is preliminary data.</text>
</comment>
<protein>
    <submittedName>
        <fullName evidence="1">Uncharacterized protein</fullName>
    </submittedName>
</protein>
<dbReference type="EMBL" id="JBEHCU010004970">
    <property type="protein sequence ID" value="KAL1401348.1"/>
    <property type="molecule type" value="Genomic_DNA"/>
</dbReference>
<proteinExistence type="predicted"/>
<sequence length="68" mass="7747">MVYQSSELVEPICKCAEFVIFVSLSKESLLRIIRTPFFCCCCAAQVYTSFQEPSSTLGAFNQIQIWQI</sequence>